<dbReference type="Proteomes" id="UP001500751">
    <property type="component" value="Unassembled WGS sequence"/>
</dbReference>
<dbReference type="CDD" id="cd06170">
    <property type="entry name" value="LuxR_C_like"/>
    <property type="match status" value="1"/>
</dbReference>
<dbReference type="Gene3D" id="3.40.50.2300">
    <property type="match status" value="1"/>
</dbReference>
<evidence type="ECO:0000313" key="7">
    <source>
        <dbReference type="Proteomes" id="UP001500751"/>
    </source>
</evidence>
<dbReference type="InterPro" id="IPR011006">
    <property type="entry name" value="CheY-like_superfamily"/>
</dbReference>
<evidence type="ECO:0000256" key="1">
    <source>
        <dbReference type="ARBA" id="ARBA00022553"/>
    </source>
</evidence>
<dbReference type="SUPFAM" id="SSF46894">
    <property type="entry name" value="C-terminal effector domain of the bipartite response regulators"/>
    <property type="match status" value="1"/>
</dbReference>
<dbReference type="InterPro" id="IPR039420">
    <property type="entry name" value="WalR-like"/>
</dbReference>
<name>A0ABP5G3N6_9ACTN</name>
<dbReference type="InterPro" id="IPR001789">
    <property type="entry name" value="Sig_transdc_resp-reg_receiver"/>
</dbReference>
<dbReference type="EMBL" id="BAAAQN010000028">
    <property type="protein sequence ID" value="GAA2039655.1"/>
    <property type="molecule type" value="Genomic_DNA"/>
</dbReference>
<dbReference type="PRINTS" id="PR00038">
    <property type="entry name" value="HTHLUXR"/>
</dbReference>
<evidence type="ECO:0000259" key="4">
    <source>
        <dbReference type="PROSITE" id="PS50043"/>
    </source>
</evidence>
<feature type="domain" description="HTH luxR-type" evidence="4">
    <location>
        <begin position="150"/>
        <end position="215"/>
    </location>
</feature>
<evidence type="ECO:0000313" key="6">
    <source>
        <dbReference type="EMBL" id="GAA2039655.1"/>
    </source>
</evidence>
<keyword evidence="7" id="KW-1185">Reference proteome</keyword>
<dbReference type="PROSITE" id="PS50110">
    <property type="entry name" value="RESPONSE_REGULATORY"/>
    <property type="match status" value="1"/>
</dbReference>
<accession>A0ABP5G3N6</accession>
<proteinExistence type="predicted"/>
<sequence>MPMPMPSPNERVVTVVIADDHALFREGLREILEAHDDMTVVGEAATGDEAVAQAVRHRPDIVLLDVEMPGPEAADTVTAIRRASPATGVIILSMYDGPEVLRQLIGAGSRGYLLKSVNRVELVAALRSVVADDDRIVLAVSREGLSRMQQPASQDPLSVRELELLHLVAAALSNSQIATRMDITVPTVKRHLRNIFMKLGAVSRMDAVNRAVDNGLLPGRQSHGAS</sequence>
<dbReference type="InterPro" id="IPR016032">
    <property type="entry name" value="Sig_transdc_resp-reg_C-effctor"/>
</dbReference>
<organism evidence="6 7">
    <name type="scientific">Catenulispora yoronensis</name>
    <dbReference type="NCBI Taxonomy" id="450799"/>
    <lineage>
        <taxon>Bacteria</taxon>
        <taxon>Bacillati</taxon>
        <taxon>Actinomycetota</taxon>
        <taxon>Actinomycetes</taxon>
        <taxon>Catenulisporales</taxon>
        <taxon>Catenulisporaceae</taxon>
        <taxon>Catenulispora</taxon>
    </lineage>
</organism>
<dbReference type="SMART" id="SM00421">
    <property type="entry name" value="HTH_LUXR"/>
    <property type="match status" value="1"/>
</dbReference>
<protein>
    <submittedName>
        <fullName evidence="6">Response regulator transcription factor</fullName>
    </submittedName>
</protein>
<keyword evidence="1 3" id="KW-0597">Phosphoprotein</keyword>
<dbReference type="Pfam" id="PF00196">
    <property type="entry name" value="GerE"/>
    <property type="match status" value="1"/>
</dbReference>
<evidence type="ECO:0000256" key="2">
    <source>
        <dbReference type="ARBA" id="ARBA00023125"/>
    </source>
</evidence>
<feature type="modified residue" description="4-aspartylphosphate" evidence="3">
    <location>
        <position position="65"/>
    </location>
</feature>
<dbReference type="InterPro" id="IPR000792">
    <property type="entry name" value="Tscrpt_reg_LuxR_C"/>
</dbReference>
<comment type="caution">
    <text evidence="6">The sequence shown here is derived from an EMBL/GenBank/DDBJ whole genome shotgun (WGS) entry which is preliminary data.</text>
</comment>
<dbReference type="InterPro" id="IPR058245">
    <property type="entry name" value="NreC/VraR/RcsB-like_REC"/>
</dbReference>
<dbReference type="Pfam" id="PF00072">
    <property type="entry name" value="Response_reg"/>
    <property type="match status" value="1"/>
</dbReference>
<keyword evidence="2" id="KW-0238">DNA-binding</keyword>
<dbReference type="PROSITE" id="PS50043">
    <property type="entry name" value="HTH_LUXR_2"/>
    <property type="match status" value="1"/>
</dbReference>
<evidence type="ECO:0000256" key="3">
    <source>
        <dbReference type="PROSITE-ProRule" id="PRU00169"/>
    </source>
</evidence>
<dbReference type="SUPFAM" id="SSF52172">
    <property type="entry name" value="CheY-like"/>
    <property type="match status" value="1"/>
</dbReference>
<feature type="domain" description="Response regulatory" evidence="5">
    <location>
        <begin position="14"/>
        <end position="130"/>
    </location>
</feature>
<gene>
    <name evidence="6" type="ORF">GCM10009839_47110</name>
</gene>
<reference evidence="7" key="1">
    <citation type="journal article" date="2019" name="Int. J. Syst. Evol. Microbiol.">
        <title>The Global Catalogue of Microorganisms (GCM) 10K type strain sequencing project: providing services to taxonomists for standard genome sequencing and annotation.</title>
        <authorList>
            <consortium name="The Broad Institute Genomics Platform"/>
            <consortium name="The Broad Institute Genome Sequencing Center for Infectious Disease"/>
            <person name="Wu L."/>
            <person name="Ma J."/>
        </authorList>
    </citation>
    <scope>NUCLEOTIDE SEQUENCE [LARGE SCALE GENOMIC DNA]</scope>
    <source>
        <strain evidence="7">JCM 16014</strain>
    </source>
</reference>
<evidence type="ECO:0000259" key="5">
    <source>
        <dbReference type="PROSITE" id="PS50110"/>
    </source>
</evidence>
<dbReference type="SMART" id="SM00448">
    <property type="entry name" value="REC"/>
    <property type="match status" value="1"/>
</dbReference>
<dbReference type="PANTHER" id="PTHR43214">
    <property type="entry name" value="TWO-COMPONENT RESPONSE REGULATOR"/>
    <property type="match status" value="1"/>
</dbReference>
<dbReference type="CDD" id="cd17535">
    <property type="entry name" value="REC_NarL-like"/>
    <property type="match status" value="1"/>
</dbReference>